<evidence type="ECO:0000313" key="2">
    <source>
        <dbReference type="EMBL" id="KAG2642918.1"/>
    </source>
</evidence>
<comment type="caution">
    <text evidence="2">The sequence shown here is derived from an EMBL/GenBank/DDBJ whole genome shotgun (WGS) entry which is preliminary data.</text>
</comment>
<dbReference type="AlphaFoldDB" id="A0A8T0W6R5"/>
<feature type="compositionally biased region" description="Low complexity" evidence="1">
    <location>
        <begin position="13"/>
        <end position="25"/>
    </location>
</feature>
<dbReference type="Proteomes" id="UP000823388">
    <property type="component" value="Chromosome 2K"/>
</dbReference>
<evidence type="ECO:0000313" key="3">
    <source>
        <dbReference type="Proteomes" id="UP000823388"/>
    </source>
</evidence>
<gene>
    <name evidence="2" type="ORF">PVAP13_2KG235400</name>
</gene>
<keyword evidence="3" id="KW-1185">Reference proteome</keyword>
<proteinExistence type="predicted"/>
<evidence type="ECO:0000256" key="1">
    <source>
        <dbReference type="SAM" id="MobiDB-lite"/>
    </source>
</evidence>
<organism evidence="2 3">
    <name type="scientific">Panicum virgatum</name>
    <name type="common">Blackwell switchgrass</name>
    <dbReference type="NCBI Taxonomy" id="38727"/>
    <lineage>
        <taxon>Eukaryota</taxon>
        <taxon>Viridiplantae</taxon>
        <taxon>Streptophyta</taxon>
        <taxon>Embryophyta</taxon>
        <taxon>Tracheophyta</taxon>
        <taxon>Spermatophyta</taxon>
        <taxon>Magnoliopsida</taxon>
        <taxon>Liliopsida</taxon>
        <taxon>Poales</taxon>
        <taxon>Poaceae</taxon>
        <taxon>PACMAD clade</taxon>
        <taxon>Panicoideae</taxon>
        <taxon>Panicodae</taxon>
        <taxon>Paniceae</taxon>
        <taxon>Panicinae</taxon>
        <taxon>Panicum</taxon>
        <taxon>Panicum sect. Hiantes</taxon>
    </lineage>
</organism>
<feature type="region of interest" description="Disordered" evidence="1">
    <location>
        <begin position="1"/>
        <end position="35"/>
    </location>
</feature>
<accession>A0A8T0W6R5</accession>
<name>A0A8T0W6R5_PANVG</name>
<dbReference type="EMBL" id="CM029039">
    <property type="protein sequence ID" value="KAG2642918.1"/>
    <property type="molecule type" value="Genomic_DNA"/>
</dbReference>
<reference evidence="2" key="1">
    <citation type="submission" date="2020-05" db="EMBL/GenBank/DDBJ databases">
        <title>WGS assembly of Panicum virgatum.</title>
        <authorList>
            <person name="Lovell J.T."/>
            <person name="Jenkins J."/>
            <person name="Shu S."/>
            <person name="Juenger T.E."/>
            <person name="Schmutz J."/>
        </authorList>
    </citation>
    <scope>NUCLEOTIDE SEQUENCE</scope>
    <source>
        <strain evidence="2">AP13</strain>
    </source>
</reference>
<sequence>MALQGSEALPCCSSTSTARSSSSREASPKSGGDSSLLHLHQHIYKNRGIYGIARLCTS</sequence>
<protein>
    <submittedName>
        <fullName evidence="2">Uncharacterized protein</fullName>
    </submittedName>
</protein>